<accession>A0A427TM84</accession>
<evidence type="ECO:0000313" key="2">
    <source>
        <dbReference type="EMBL" id="RSD25464.1"/>
    </source>
</evidence>
<organism evidence="2 3">
    <name type="scientific">Mesobacillus subterraneus</name>
    <dbReference type="NCBI Taxonomy" id="285983"/>
    <lineage>
        <taxon>Bacteria</taxon>
        <taxon>Bacillati</taxon>
        <taxon>Bacillota</taxon>
        <taxon>Bacilli</taxon>
        <taxon>Bacillales</taxon>
        <taxon>Bacillaceae</taxon>
        <taxon>Mesobacillus</taxon>
    </lineage>
</organism>
<comment type="caution">
    <text evidence="2">The sequence shown here is derived from an EMBL/GenBank/DDBJ whole genome shotgun (WGS) entry which is preliminary data.</text>
</comment>
<keyword evidence="1" id="KW-1133">Transmembrane helix</keyword>
<gene>
    <name evidence="2" type="ORF">EJA10_16795</name>
</gene>
<sequence>MSKKRLLLASGASIMLALFIYWFYFAPPAPFLEKQEARDQMMDSFPTANIKEIQDIVFWIRSMSTFHL</sequence>
<dbReference type="Proteomes" id="UP000279911">
    <property type="component" value="Unassembled WGS sequence"/>
</dbReference>
<evidence type="ECO:0000256" key="1">
    <source>
        <dbReference type="SAM" id="Phobius"/>
    </source>
</evidence>
<dbReference type="AlphaFoldDB" id="A0A427TM84"/>
<protein>
    <submittedName>
        <fullName evidence="2">Uncharacterized protein</fullName>
    </submittedName>
</protein>
<feature type="transmembrane region" description="Helical" evidence="1">
    <location>
        <begin position="7"/>
        <end position="25"/>
    </location>
</feature>
<name>A0A427TM84_9BACI</name>
<dbReference type="EMBL" id="RSFW01000019">
    <property type="protein sequence ID" value="RSD25464.1"/>
    <property type="molecule type" value="Genomic_DNA"/>
</dbReference>
<evidence type="ECO:0000313" key="3">
    <source>
        <dbReference type="Proteomes" id="UP000279911"/>
    </source>
</evidence>
<proteinExistence type="predicted"/>
<reference evidence="3" key="1">
    <citation type="submission" date="2018-12" db="EMBL/GenBank/DDBJ databases">
        <title>Bacillus chawlae sp. nov., Bacillus glennii sp. nov., and Bacillus saganii sp. nov. Isolated from the Vehicle Assembly Building at Kennedy Space Center where the Viking Spacecraft were Assembled.</title>
        <authorList>
            <person name="Seuylemezian A."/>
            <person name="Vaishampayan P."/>
        </authorList>
    </citation>
    <scope>NUCLEOTIDE SEQUENCE [LARGE SCALE GENOMIC DNA]</scope>
    <source>
        <strain evidence="3">DSM 13966</strain>
    </source>
</reference>
<keyword evidence="1" id="KW-0812">Transmembrane</keyword>
<dbReference type="OrthoDB" id="2452975at2"/>
<dbReference type="RefSeq" id="WP_125481183.1">
    <property type="nucleotide sequence ID" value="NZ_RSFW01000019.1"/>
</dbReference>
<keyword evidence="1" id="KW-0472">Membrane</keyword>